<accession>A0AAV7GP03</accession>
<evidence type="ECO:0000313" key="1">
    <source>
        <dbReference type="EMBL" id="KAH0457896.1"/>
    </source>
</evidence>
<evidence type="ECO:0000313" key="2">
    <source>
        <dbReference type="Proteomes" id="UP000775213"/>
    </source>
</evidence>
<dbReference type="Proteomes" id="UP000775213">
    <property type="component" value="Unassembled WGS sequence"/>
</dbReference>
<proteinExistence type="predicted"/>
<protein>
    <submittedName>
        <fullName evidence="1">Uncharacterized protein</fullName>
    </submittedName>
</protein>
<organism evidence="1 2">
    <name type="scientific">Dendrobium chrysotoxum</name>
    <name type="common">Orchid</name>
    <dbReference type="NCBI Taxonomy" id="161865"/>
    <lineage>
        <taxon>Eukaryota</taxon>
        <taxon>Viridiplantae</taxon>
        <taxon>Streptophyta</taxon>
        <taxon>Embryophyta</taxon>
        <taxon>Tracheophyta</taxon>
        <taxon>Spermatophyta</taxon>
        <taxon>Magnoliopsida</taxon>
        <taxon>Liliopsida</taxon>
        <taxon>Asparagales</taxon>
        <taxon>Orchidaceae</taxon>
        <taxon>Epidendroideae</taxon>
        <taxon>Malaxideae</taxon>
        <taxon>Dendrobiinae</taxon>
        <taxon>Dendrobium</taxon>
    </lineage>
</organism>
<name>A0AAV7GP03_DENCH</name>
<gene>
    <name evidence="1" type="ORF">IEQ34_013211</name>
</gene>
<dbReference type="AlphaFoldDB" id="A0AAV7GP03"/>
<reference evidence="1 2" key="1">
    <citation type="journal article" date="2021" name="Hortic Res">
        <title>Chromosome-scale assembly of the Dendrobium chrysotoxum genome enhances the understanding of orchid evolution.</title>
        <authorList>
            <person name="Zhang Y."/>
            <person name="Zhang G.Q."/>
            <person name="Zhang D."/>
            <person name="Liu X.D."/>
            <person name="Xu X.Y."/>
            <person name="Sun W.H."/>
            <person name="Yu X."/>
            <person name="Zhu X."/>
            <person name="Wang Z.W."/>
            <person name="Zhao X."/>
            <person name="Zhong W.Y."/>
            <person name="Chen H."/>
            <person name="Yin W.L."/>
            <person name="Huang T."/>
            <person name="Niu S.C."/>
            <person name="Liu Z.J."/>
        </authorList>
    </citation>
    <scope>NUCLEOTIDE SEQUENCE [LARGE SCALE GENOMIC DNA]</scope>
    <source>
        <strain evidence="1">Lindl</strain>
    </source>
</reference>
<comment type="caution">
    <text evidence="1">The sequence shown here is derived from an EMBL/GenBank/DDBJ whole genome shotgun (WGS) entry which is preliminary data.</text>
</comment>
<dbReference type="EMBL" id="JAGFBR010000012">
    <property type="protein sequence ID" value="KAH0457896.1"/>
    <property type="molecule type" value="Genomic_DNA"/>
</dbReference>
<sequence length="163" mass="18576">MQYSTVVVYRREECLARMKMPMNEEQHVPMEMKMSCETRSMAGAPTVRNPYTAGYIDFGFQQPLSLSRMVSHVRTGDSCLPVLARRNRKKKTRLLVKFMCQEQRGLKFGASGCANGAKLNINLMQRFGFWKSVILLDRSIGPVQPVHTEPAQAENRRRVPPVA</sequence>
<keyword evidence="2" id="KW-1185">Reference proteome</keyword>